<evidence type="ECO:0000256" key="3">
    <source>
        <dbReference type="SAM" id="Phobius"/>
    </source>
</evidence>
<dbReference type="RefSeq" id="WP_176302407.1">
    <property type="nucleotide sequence ID" value="NZ_JABWCV010000003.1"/>
</dbReference>
<feature type="region of interest" description="Disordered" evidence="2">
    <location>
        <begin position="389"/>
        <end position="408"/>
    </location>
</feature>
<dbReference type="GO" id="GO:0015562">
    <property type="term" value="F:efflux transmembrane transporter activity"/>
    <property type="evidence" value="ECO:0007669"/>
    <property type="project" value="TreeGrafter"/>
</dbReference>
<feature type="domain" description="Multidrug resistance protein MdtA-like C-terminal permuted SH3" evidence="4">
    <location>
        <begin position="336"/>
        <end position="379"/>
    </location>
</feature>
<evidence type="ECO:0000313" key="6">
    <source>
        <dbReference type="Proteomes" id="UP000589984"/>
    </source>
</evidence>
<dbReference type="Gene3D" id="2.40.420.20">
    <property type="match status" value="1"/>
</dbReference>
<dbReference type="EMBL" id="JABWCV010000003">
    <property type="protein sequence ID" value="NVF13257.1"/>
    <property type="molecule type" value="Genomic_DNA"/>
</dbReference>
<proteinExistence type="inferred from homology"/>
<evidence type="ECO:0000256" key="1">
    <source>
        <dbReference type="ARBA" id="ARBA00009477"/>
    </source>
</evidence>
<evidence type="ECO:0000256" key="2">
    <source>
        <dbReference type="SAM" id="MobiDB-lite"/>
    </source>
</evidence>
<dbReference type="Gene3D" id="2.40.50.100">
    <property type="match status" value="1"/>
</dbReference>
<comment type="caution">
    <text evidence="5">The sequence shown here is derived from an EMBL/GenBank/DDBJ whole genome shotgun (WGS) entry which is preliminary data.</text>
</comment>
<dbReference type="Gene3D" id="2.40.30.170">
    <property type="match status" value="1"/>
</dbReference>
<keyword evidence="6" id="KW-1185">Reference proteome</keyword>
<dbReference type="NCBIfam" id="TIGR01730">
    <property type="entry name" value="RND_mfp"/>
    <property type="match status" value="1"/>
</dbReference>
<dbReference type="GO" id="GO:1990281">
    <property type="term" value="C:efflux pump complex"/>
    <property type="evidence" value="ECO:0007669"/>
    <property type="project" value="TreeGrafter"/>
</dbReference>
<keyword evidence="3" id="KW-1133">Transmembrane helix</keyword>
<dbReference type="InterPro" id="IPR006143">
    <property type="entry name" value="RND_pump_MFP"/>
</dbReference>
<keyword evidence="3" id="KW-0472">Membrane</keyword>
<keyword evidence="3" id="KW-0812">Transmembrane</keyword>
<dbReference type="Proteomes" id="UP000589984">
    <property type="component" value="Unassembled WGS sequence"/>
</dbReference>
<comment type="similarity">
    <text evidence="1">Belongs to the membrane fusion protein (MFP) (TC 8.A.1) family.</text>
</comment>
<evidence type="ECO:0000313" key="5">
    <source>
        <dbReference type="EMBL" id="NVF13257.1"/>
    </source>
</evidence>
<reference evidence="5 6" key="1">
    <citation type="submission" date="2020-06" db="EMBL/GenBank/DDBJ databases">
        <title>Halomonas sp. QX-1 draft genome sequence.</title>
        <authorList>
            <person name="Qiu X."/>
        </authorList>
    </citation>
    <scope>NUCLEOTIDE SEQUENCE [LARGE SCALE GENOMIC DNA]</scope>
    <source>
        <strain evidence="5 6">QX-1</strain>
    </source>
</reference>
<organism evidence="5 6">
    <name type="scientific">Vreelandella maris</name>
    <dbReference type="NCBI Taxonomy" id="2729617"/>
    <lineage>
        <taxon>Bacteria</taxon>
        <taxon>Pseudomonadati</taxon>
        <taxon>Pseudomonadota</taxon>
        <taxon>Gammaproteobacteria</taxon>
        <taxon>Oceanospirillales</taxon>
        <taxon>Halomonadaceae</taxon>
        <taxon>Vreelandella</taxon>
    </lineage>
</organism>
<dbReference type="SUPFAM" id="SSF111369">
    <property type="entry name" value="HlyD-like secretion proteins"/>
    <property type="match status" value="1"/>
</dbReference>
<feature type="transmembrane region" description="Helical" evidence="3">
    <location>
        <begin position="21"/>
        <end position="41"/>
    </location>
</feature>
<sequence>MTPKRSHSSPQSSYQRGRIRIGAVVALLILMGTLALAWWIITQPPRIERTPPPEPLSTMVDVVTVNASVQAPNLYGFGRVEAEQEAMLASRVAGQLERFADGVVPGQVVEQDAAVAFIDQADLALSLEDAEAQLATAQALLALEQAEQQRARSEYESFGRQLSAERRSLVLREPQLRQAQAELTQARVARDQAALNVERATLTAPWRAMVQERLVGAGSLLSQGTEVLHLVGVEQFWVRASLPGEWMEWLEAGSSVTLTSRGWPEGSTREGTLVSMLPSLEENGLQAQLLIAVNDPLALETDGPALRLGDVLRASFQPSIQEQLISLPSSALRPGDVTWRVDEENRLRRTPVTLAYRGEDDALIRSGLETGQQVVTAGLAQPREGQLVRIRRPNDTPAQAGDEPGDES</sequence>
<dbReference type="InterPro" id="IPR058627">
    <property type="entry name" value="MdtA-like_C"/>
</dbReference>
<gene>
    <name evidence="5" type="ORF">HUO07_03615</name>
</gene>
<dbReference type="PANTHER" id="PTHR30469">
    <property type="entry name" value="MULTIDRUG RESISTANCE PROTEIN MDTA"/>
    <property type="match status" value="1"/>
</dbReference>
<dbReference type="AlphaFoldDB" id="A0A7Y6V7W0"/>
<dbReference type="Pfam" id="PF25967">
    <property type="entry name" value="RND-MFP_C"/>
    <property type="match status" value="1"/>
</dbReference>
<protein>
    <submittedName>
        <fullName evidence="5">Efflux RND transporter periplasmic adaptor subunit</fullName>
    </submittedName>
</protein>
<accession>A0A7Y6V7W0</accession>
<evidence type="ECO:0000259" key="4">
    <source>
        <dbReference type="Pfam" id="PF25967"/>
    </source>
</evidence>
<dbReference type="Gene3D" id="1.10.287.470">
    <property type="entry name" value="Helix hairpin bin"/>
    <property type="match status" value="1"/>
</dbReference>
<name>A0A7Y6V7W0_9GAMM</name>
<dbReference type="PANTHER" id="PTHR30469:SF15">
    <property type="entry name" value="HLYD FAMILY OF SECRETION PROTEINS"/>
    <property type="match status" value="1"/>
</dbReference>